<feature type="domain" description="EF-hand" evidence="3">
    <location>
        <begin position="69"/>
        <end position="104"/>
    </location>
</feature>
<keyword evidence="1" id="KW-0479">Metal-binding</keyword>
<feature type="domain" description="EF-hand" evidence="3">
    <location>
        <begin position="354"/>
        <end position="389"/>
    </location>
</feature>
<dbReference type="Pfam" id="PF13202">
    <property type="entry name" value="EF-hand_5"/>
    <property type="match status" value="4"/>
</dbReference>
<evidence type="ECO:0000313" key="5">
    <source>
        <dbReference type="Proteomes" id="UP000263642"/>
    </source>
</evidence>
<dbReference type="EMBL" id="DQAY01000141">
    <property type="protein sequence ID" value="HCO25836.1"/>
    <property type="molecule type" value="Genomic_DNA"/>
</dbReference>
<dbReference type="Proteomes" id="UP000263642">
    <property type="component" value="Unassembled WGS sequence"/>
</dbReference>
<dbReference type="PROSITE" id="PS00018">
    <property type="entry name" value="EF_HAND_1"/>
    <property type="match status" value="5"/>
</dbReference>
<dbReference type="PANTHER" id="PTHR10827">
    <property type="entry name" value="RETICULOCALBIN"/>
    <property type="match status" value="1"/>
</dbReference>
<accession>A0A3D3RB51</accession>
<organism evidence="4 5">
    <name type="scientific">Gimesia maris</name>
    <dbReference type="NCBI Taxonomy" id="122"/>
    <lineage>
        <taxon>Bacteria</taxon>
        <taxon>Pseudomonadati</taxon>
        <taxon>Planctomycetota</taxon>
        <taxon>Planctomycetia</taxon>
        <taxon>Planctomycetales</taxon>
        <taxon>Planctomycetaceae</taxon>
        <taxon>Gimesia</taxon>
    </lineage>
</organism>
<dbReference type="PROSITE" id="PS50222">
    <property type="entry name" value="EF_HAND_2"/>
    <property type="match status" value="3"/>
</dbReference>
<dbReference type="InterPro" id="IPR002048">
    <property type="entry name" value="EF_hand_dom"/>
</dbReference>
<feature type="domain" description="EF-hand" evidence="3">
    <location>
        <begin position="149"/>
        <end position="184"/>
    </location>
</feature>
<dbReference type="Gene3D" id="1.10.238.10">
    <property type="entry name" value="EF-hand"/>
    <property type="match status" value="4"/>
</dbReference>
<evidence type="ECO:0000256" key="1">
    <source>
        <dbReference type="ARBA" id="ARBA00022723"/>
    </source>
</evidence>
<dbReference type="PANTHER" id="PTHR10827:SF98">
    <property type="entry name" value="45 KDA CALCIUM-BINDING PROTEIN"/>
    <property type="match status" value="1"/>
</dbReference>
<dbReference type="SUPFAM" id="SSF47473">
    <property type="entry name" value="EF-hand"/>
    <property type="match status" value="3"/>
</dbReference>
<evidence type="ECO:0000256" key="2">
    <source>
        <dbReference type="ARBA" id="ARBA00022737"/>
    </source>
</evidence>
<dbReference type="GO" id="GO:0005509">
    <property type="term" value="F:calcium ion binding"/>
    <property type="evidence" value="ECO:0007669"/>
    <property type="project" value="InterPro"/>
</dbReference>
<dbReference type="InterPro" id="IPR011992">
    <property type="entry name" value="EF-hand-dom_pair"/>
</dbReference>
<evidence type="ECO:0000313" key="4">
    <source>
        <dbReference type="EMBL" id="HCO25836.1"/>
    </source>
</evidence>
<gene>
    <name evidence="4" type="ORF">DIT97_23470</name>
</gene>
<protein>
    <recommendedName>
        <fullName evidence="3">EF-hand domain-containing protein</fullName>
    </recommendedName>
</protein>
<comment type="caution">
    <text evidence="4">The sequence shown here is derived from an EMBL/GenBank/DDBJ whole genome shotgun (WGS) entry which is preliminary data.</text>
</comment>
<keyword evidence="2" id="KW-0677">Repeat</keyword>
<evidence type="ECO:0000259" key="3">
    <source>
        <dbReference type="PROSITE" id="PS50222"/>
    </source>
</evidence>
<dbReference type="InterPro" id="IPR018247">
    <property type="entry name" value="EF_Hand_1_Ca_BS"/>
</dbReference>
<name>A0A3D3RB51_9PLAN</name>
<dbReference type="SMART" id="SM00054">
    <property type="entry name" value="EFh"/>
    <property type="match status" value="5"/>
</dbReference>
<dbReference type="AlphaFoldDB" id="A0A3D3RB51"/>
<reference evidence="4 5" key="1">
    <citation type="journal article" date="2018" name="Nat. Biotechnol.">
        <title>A standardized bacterial taxonomy based on genome phylogeny substantially revises the tree of life.</title>
        <authorList>
            <person name="Parks D.H."/>
            <person name="Chuvochina M."/>
            <person name="Waite D.W."/>
            <person name="Rinke C."/>
            <person name="Skarshewski A."/>
            <person name="Chaumeil P.A."/>
            <person name="Hugenholtz P."/>
        </authorList>
    </citation>
    <scope>NUCLEOTIDE SEQUENCE [LARGE SCALE GENOMIC DNA]</scope>
    <source>
        <strain evidence="4">UBA9375</strain>
    </source>
</reference>
<sequence length="563" mass="64582">MMNPVSKTIIVFFVMGISGPFLKSDIQAGEVPPVSSHHNSAQRVILLAPTAPIILELDLLVDQSDFRSISNDYIDRIFASLDQDEDGFLDLKELNSLPAFGIQRFDKGKLQTRLQQLDSDLDQRLSLSEIAVYLHSGQGTAFRIAGVPSRSSQVIELFRKLDQDQNGTLSDTELQSSHQTLFLFDRDEDEVLNLAELRPFNSNRSNTVSQSPFRQAEVETPFLRLDHDRSVNKAIDEILKKYIEYTNPEKDAISVSCFQQARQDTARLQDSDQNADGFLNREELFEYLQSPLVDVQLQIHIPRQQTFRPQLKFLNKTTNRVSEVQMVSSSRIEFHIDGLLLELRVKSTRHLLADNVRFYQTRFRVVDGDKNGYLTEAEFRQLNLPGSEYQKVDLNKDGMLFVEELTDFLIKDTAEVQNQVVMTVTNDGKSLFEILDSDLDRRLSPRELRNSRQRVKEYDGNRDQALDHSELKGHFKITFELGKPELFVFAPRSGAMSMQQNMTIPRTANGPRWFQRMDRNRDGDLSPREFLFDQALFQKYDTNQDRLISPAEAEAIGTSANQN</sequence>
<proteinExistence type="predicted"/>